<dbReference type="InterPro" id="IPR050590">
    <property type="entry name" value="Exosome_comp_Rrp42_subfam"/>
</dbReference>
<dbReference type="GO" id="GO:0034475">
    <property type="term" value="P:U4 snRNA 3'-end processing"/>
    <property type="evidence" value="ECO:0007669"/>
    <property type="project" value="TreeGrafter"/>
</dbReference>
<evidence type="ECO:0000256" key="4">
    <source>
        <dbReference type="ARBA" id="ARBA00022490"/>
    </source>
</evidence>
<feature type="domain" description="Exoribonuclease phosphorolytic" evidence="6">
    <location>
        <begin position="217"/>
        <end position="252"/>
    </location>
</feature>
<evidence type="ECO:0000256" key="5">
    <source>
        <dbReference type="SAM" id="MobiDB-lite"/>
    </source>
</evidence>
<feature type="region of interest" description="Disordered" evidence="5">
    <location>
        <begin position="1"/>
        <end position="38"/>
    </location>
</feature>
<dbReference type="InterPro" id="IPR027408">
    <property type="entry name" value="PNPase/RNase_PH_dom_sf"/>
</dbReference>
<dbReference type="PANTHER" id="PTHR11097">
    <property type="entry name" value="EXOSOME COMPLEX EXONUCLEASE RIBOSOMAL RNA PROCESSING PROTEIN"/>
    <property type="match status" value="1"/>
</dbReference>
<dbReference type="Proteomes" id="UP000054524">
    <property type="component" value="Unassembled WGS sequence"/>
</dbReference>
<dbReference type="InterPro" id="IPR015847">
    <property type="entry name" value="ExoRNase_PH_dom2"/>
</dbReference>
<keyword evidence="4" id="KW-0963">Cytoplasm</keyword>
<name>A0A086J3A1_NEMA1</name>
<dbReference type="GO" id="GO:0000467">
    <property type="term" value="P:exonucleolytic trimming to generate mature 3'-end of 5.8S rRNA from tricistronic rRNA transcript (SSU-rRNA, 5.8S rRNA, LSU-rRNA)"/>
    <property type="evidence" value="ECO:0007669"/>
    <property type="project" value="TreeGrafter"/>
</dbReference>
<evidence type="ECO:0000259" key="6">
    <source>
        <dbReference type="Pfam" id="PF03725"/>
    </source>
</evidence>
<dbReference type="GO" id="GO:0071038">
    <property type="term" value="P:TRAMP-dependent tRNA surveillance pathway"/>
    <property type="evidence" value="ECO:0007669"/>
    <property type="project" value="TreeGrafter"/>
</dbReference>
<dbReference type="Pfam" id="PF03725">
    <property type="entry name" value="RNase_PH_C"/>
    <property type="match status" value="1"/>
</dbReference>
<dbReference type="GO" id="GO:0071035">
    <property type="term" value="P:nuclear polyadenylation-dependent rRNA catabolic process"/>
    <property type="evidence" value="ECO:0007669"/>
    <property type="project" value="TreeGrafter"/>
</dbReference>
<dbReference type="GO" id="GO:0000176">
    <property type="term" value="C:nuclear exosome (RNase complex)"/>
    <property type="evidence" value="ECO:0007669"/>
    <property type="project" value="TreeGrafter"/>
</dbReference>
<dbReference type="GO" id="GO:0035925">
    <property type="term" value="F:mRNA 3'-UTR AU-rich region binding"/>
    <property type="evidence" value="ECO:0007669"/>
    <property type="project" value="TreeGrafter"/>
</dbReference>
<comment type="similarity">
    <text evidence="3">Belongs to the RNase PH family.</text>
</comment>
<keyword evidence="8" id="KW-1185">Reference proteome</keyword>
<dbReference type="AlphaFoldDB" id="A0A086J3A1"/>
<dbReference type="PANTHER" id="PTHR11097:SF14">
    <property type="entry name" value="EXOSOME COMPLEX COMPONENT RRP45"/>
    <property type="match status" value="1"/>
</dbReference>
<dbReference type="GO" id="GO:0016075">
    <property type="term" value="P:rRNA catabolic process"/>
    <property type="evidence" value="ECO:0007669"/>
    <property type="project" value="TreeGrafter"/>
</dbReference>
<dbReference type="SUPFAM" id="SSF55666">
    <property type="entry name" value="Ribonuclease PH domain 2-like"/>
    <property type="match status" value="1"/>
</dbReference>
<comment type="subcellular location">
    <subcellularLocation>
        <location evidence="2">Cytoplasm</location>
    </subcellularLocation>
    <subcellularLocation>
        <location evidence="1">Nucleus</location>
    </subcellularLocation>
</comment>
<dbReference type="GO" id="GO:0000177">
    <property type="term" value="C:cytoplasmic exosome (RNase complex)"/>
    <property type="evidence" value="ECO:0007669"/>
    <property type="project" value="TreeGrafter"/>
</dbReference>
<dbReference type="InterPro" id="IPR020568">
    <property type="entry name" value="Ribosomal_Su5_D2-typ_SF"/>
</dbReference>
<feature type="compositionally biased region" description="Basic and acidic residues" evidence="5">
    <location>
        <begin position="1"/>
        <end position="28"/>
    </location>
</feature>
<dbReference type="SUPFAM" id="SSF54211">
    <property type="entry name" value="Ribosomal protein S5 domain 2-like"/>
    <property type="match status" value="1"/>
</dbReference>
<evidence type="ECO:0000256" key="3">
    <source>
        <dbReference type="ARBA" id="ARBA00006678"/>
    </source>
</evidence>
<evidence type="ECO:0000313" key="8">
    <source>
        <dbReference type="Proteomes" id="UP000054524"/>
    </source>
</evidence>
<gene>
    <name evidence="7" type="ORF">NESG_00770</name>
</gene>
<dbReference type="RefSeq" id="XP_052905174.1">
    <property type="nucleotide sequence ID" value="XM_053048414.1"/>
</dbReference>
<dbReference type="HOGENOM" id="CLU_994307_0_0_1"/>
<dbReference type="GeneID" id="77675743"/>
<accession>A0A086J3A1</accession>
<evidence type="ECO:0000256" key="1">
    <source>
        <dbReference type="ARBA" id="ARBA00004123"/>
    </source>
</evidence>
<reference evidence="7 8" key="1">
    <citation type="journal article" date="2014" name="Genome Announc.">
        <title>Genome Sequence of the Microsporidian Species Nematocida sp1 Strain ERTm6 (ATCC PRA-372).</title>
        <authorList>
            <person name="Bakowski M.A."/>
            <person name="Priest M."/>
            <person name="Young S."/>
            <person name="Cuomo C.A."/>
            <person name="Troemel E.R."/>
        </authorList>
    </citation>
    <scope>NUCLEOTIDE SEQUENCE [LARGE SCALE GENOMIC DNA]</scope>
    <source>
        <strain evidence="7 8">ERTm6</strain>
    </source>
</reference>
<dbReference type="InterPro" id="IPR036345">
    <property type="entry name" value="ExoRNase_PH_dom2_sf"/>
</dbReference>
<sequence length="291" mass="32586">MYYKETSENTCEKGHGTAREQSGRRESDASGGVQNGSTCGWDNNTLHYTINREKITGTPGISSRTDGRDTNQERSISVAAGNEGMLLRKYLALGKNIFYSSAAMIYCAVEIKRPQQEKPKQGILTIHCNEKYIQQELDKIFNRSKILPLETLSIIPKVAVISIKLDISVFHDKGGILEILTEGIYKTLMGITVEEEIYHQNKPHRISKSIKDLVQFYPTTVSCAVVNGNCLYDPTEEESQAASARMVITHTKNIGGETNKDRTGDILYWSFSGSMRYRDLQSTLKDALCIK</sequence>
<organism evidence="7 8">
    <name type="scientific">Nematocida ausubeli (strain ATCC PRA-371 / ERTm2)</name>
    <name type="common">Nematode killer fungus</name>
    <dbReference type="NCBI Taxonomy" id="1913371"/>
    <lineage>
        <taxon>Eukaryota</taxon>
        <taxon>Fungi</taxon>
        <taxon>Fungi incertae sedis</taxon>
        <taxon>Microsporidia</taxon>
        <taxon>Nematocida</taxon>
    </lineage>
</organism>
<dbReference type="GO" id="GO:0034473">
    <property type="term" value="P:U1 snRNA 3'-end processing"/>
    <property type="evidence" value="ECO:0007669"/>
    <property type="project" value="TreeGrafter"/>
</dbReference>
<proteinExistence type="inferred from homology"/>
<dbReference type="GO" id="GO:0034476">
    <property type="term" value="P:U5 snRNA 3'-end processing"/>
    <property type="evidence" value="ECO:0007669"/>
    <property type="project" value="TreeGrafter"/>
</dbReference>
<evidence type="ECO:0000313" key="7">
    <source>
        <dbReference type="EMBL" id="KFG26619.1"/>
    </source>
</evidence>
<dbReference type="Gene3D" id="3.30.230.70">
    <property type="entry name" value="GHMP Kinase, N-terminal domain"/>
    <property type="match status" value="1"/>
</dbReference>
<dbReference type="EMBL" id="AKIJ01000002">
    <property type="protein sequence ID" value="KFG26619.1"/>
    <property type="molecule type" value="Genomic_DNA"/>
</dbReference>
<protein>
    <recommendedName>
        <fullName evidence="6">Exoribonuclease phosphorolytic domain-containing protein</fullName>
    </recommendedName>
</protein>
<evidence type="ECO:0000256" key="2">
    <source>
        <dbReference type="ARBA" id="ARBA00004496"/>
    </source>
</evidence>
<dbReference type="GO" id="GO:0071028">
    <property type="term" value="P:nuclear mRNA surveillance"/>
    <property type="evidence" value="ECO:0007669"/>
    <property type="project" value="TreeGrafter"/>
</dbReference>
<comment type="caution">
    <text evidence="7">The sequence shown here is derived from an EMBL/GenBank/DDBJ whole genome shotgun (WGS) entry which is preliminary data.</text>
</comment>